<dbReference type="InterPro" id="IPR005844">
    <property type="entry name" value="A-D-PHexomutase_a/b/a-I"/>
</dbReference>
<feature type="domain" description="Alpha-D-phosphohexomutase alpha/beta/alpha" evidence="8">
    <location>
        <begin position="260"/>
        <end position="352"/>
    </location>
</feature>
<keyword evidence="5" id="KW-0460">Magnesium</keyword>
<evidence type="ECO:0000259" key="8">
    <source>
        <dbReference type="Pfam" id="PF02879"/>
    </source>
</evidence>
<keyword evidence="3" id="KW-0597">Phosphoprotein</keyword>
<dbReference type="SUPFAM" id="SSF53738">
    <property type="entry name" value="Phosphoglucomutase, first 3 domains"/>
    <property type="match status" value="3"/>
</dbReference>
<evidence type="ECO:0000256" key="4">
    <source>
        <dbReference type="ARBA" id="ARBA00022723"/>
    </source>
</evidence>
<dbReference type="EMBL" id="BLLK01000045">
    <property type="protein sequence ID" value="GFH51337.1"/>
    <property type="molecule type" value="Genomic_DNA"/>
</dbReference>
<dbReference type="Pfam" id="PF02879">
    <property type="entry name" value="PGM_PMM_II"/>
    <property type="match status" value="1"/>
</dbReference>
<protein>
    <submittedName>
        <fullName evidence="10">Phosphoglucomutase</fullName>
    </submittedName>
</protein>
<evidence type="ECO:0000256" key="3">
    <source>
        <dbReference type="ARBA" id="ARBA00022553"/>
    </source>
</evidence>
<evidence type="ECO:0000259" key="7">
    <source>
        <dbReference type="Pfam" id="PF02878"/>
    </source>
</evidence>
<evidence type="ECO:0000259" key="9">
    <source>
        <dbReference type="Pfam" id="PF02880"/>
    </source>
</evidence>
<feature type="domain" description="Alpha-D-phosphohexomutase alpha/beta/alpha" evidence="9">
    <location>
        <begin position="362"/>
        <end position="485"/>
    </location>
</feature>
<dbReference type="GO" id="GO:0005975">
    <property type="term" value="P:carbohydrate metabolic process"/>
    <property type="evidence" value="ECO:0007669"/>
    <property type="project" value="InterPro"/>
</dbReference>
<keyword evidence="4" id="KW-0479">Metal-binding</keyword>
<evidence type="ECO:0000256" key="1">
    <source>
        <dbReference type="ARBA" id="ARBA00001946"/>
    </source>
</evidence>
<evidence type="ECO:0000256" key="5">
    <source>
        <dbReference type="ARBA" id="ARBA00022842"/>
    </source>
</evidence>
<gene>
    <name evidence="10" type="ORF">CTEN210_07813</name>
</gene>
<dbReference type="InterPro" id="IPR005845">
    <property type="entry name" value="A-D-PHexomutase_a/b/a-II"/>
</dbReference>
<dbReference type="GO" id="GO:0006166">
    <property type="term" value="P:purine ribonucleoside salvage"/>
    <property type="evidence" value="ECO:0007669"/>
    <property type="project" value="TreeGrafter"/>
</dbReference>
<proteinExistence type="inferred from homology"/>
<dbReference type="Pfam" id="PF02878">
    <property type="entry name" value="PGM_PMM_I"/>
    <property type="match status" value="1"/>
</dbReference>
<dbReference type="Pfam" id="PF02880">
    <property type="entry name" value="PGM_PMM_III"/>
    <property type="match status" value="1"/>
</dbReference>
<dbReference type="AlphaFoldDB" id="A0AAD3CSM8"/>
<sequence length="621" mass="68567">MTTQSFEASLQRAKEWIQFDPNQKTRNHISALIETSNSDPKAKEEIEKLFPSDGSRIGFGTAGLRSAMKCGPKHMNDLVIIQTTQGIARYCQQEFAEKAKDKKLLAVIGYDHRANPDLDLSSKSFAILAKMAFLEAGFDCVLLDGYIATPILAYAITKLDAVCGVMVTASHNPKDDAGFKVYWSNGCQITSPTDSNIADSIEKQENLKPWVDYGSILSSRMRDASSYTDSCFGYGDTEQTEIIVEDYYAAVVGSGLVSNQSAKYGQNFKICYTAMHGIGHKFAVKSSEVFNVAPFYSVPEQQEPNYSFPTVSFPNPEEDGALDLAMKFADENGCTLILANDPDADRLAVAEKSDGEWTTFHGDQIGVMLGLWIWDTIGKDCGKKVAMCASTVSSKMLATIAEAEGFYFEDTLTGFKWIGSRLVELRNEGYRSLFGYEEAIGFCCGDVVSDKDGLTALGTMSELAINVYGNGGTLKGHMQSLYDKYGEFCSNNGYYLCYDSKIVDKIFVDIRNGGQYMETVGPYEIESIRDLGYPGFDSTTADKKPTLPVSKSSPMLTIRFKNGTVAQFRASGTEPKFKYYIEMRGQPGVAREVVKKDLEEMSKIILEKLLHPKENGLQSKL</sequence>
<dbReference type="Gene3D" id="3.40.120.10">
    <property type="entry name" value="Alpha-D-Glucose-1,6-Bisphosphate, subunit A, domain 3"/>
    <property type="match status" value="3"/>
</dbReference>
<dbReference type="GO" id="GO:0000287">
    <property type="term" value="F:magnesium ion binding"/>
    <property type="evidence" value="ECO:0007669"/>
    <property type="project" value="InterPro"/>
</dbReference>
<dbReference type="InterPro" id="IPR036900">
    <property type="entry name" value="A-D-PHexomutase_C_sf"/>
</dbReference>
<comment type="cofactor">
    <cofactor evidence="1">
        <name>Mg(2+)</name>
        <dbReference type="ChEBI" id="CHEBI:18420"/>
    </cofactor>
</comment>
<dbReference type="SUPFAM" id="SSF55957">
    <property type="entry name" value="Phosphoglucomutase, C-terminal domain"/>
    <property type="match status" value="1"/>
</dbReference>
<feature type="domain" description="Alpha-D-phosphohexomutase alpha/beta/alpha" evidence="7">
    <location>
        <begin position="57"/>
        <end position="206"/>
    </location>
</feature>
<accession>A0AAD3CSM8</accession>
<dbReference type="PANTHER" id="PTHR45745:SF1">
    <property type="entry name" value="PHOSPHOGLUCOMUTASE 2B-RELATED"/>
    <property type="match status" value="1"/>
</dbReference>
<reference evidence="10 11" key="1">
    <citation type="journal article" date="2021" name="Sci. Rep.">
        <title>The genome of the diatom Chaetoceros tenuissimus carries an ancient integrated fragment of an extant virus.</title>
        <authorList>
            <person name="Hongo Y."/>
            <person name="Kimura K."/>
            <person name="Takaki Y."/>
            <person name="Yoshida Y."/>
            <person name="Baba S."/>
            <person name="Kobayashi G."/>
            <person name="Nagasaki K."/>
            <person name="Hano T."/>
            <person name="Tomaru Y."/>
        </authorList>
    </citation>
    <scope>NUCLEOTIDE SEQUENCE [LARGE SCALE GENOMIC DNA]</scope>
    <source>
        <strain evidence="10 11">NIES-3715</strain>
    </source>
</reference>
<name>A0AAD3CSM8_9STRA</name>
<dbReference type="InterPro" id="IPR016055">
    <property type="entry name" value="A-D-PHexomutase_a/b/a-I/II/III"/>
</dbReference>
<evidence type="ECO:0000256" key="6">
    <source>
        <dbReference type="ARBA" id="ARBA00023235"/>
    </source>
</evidence>
<dbReference type="Gene3D" id="3.30.310.50">
    <property type="entry name" value="Alpha-D-phosphohexomutase, C-terminal domain"/>
    <property type="match status" value="1"/>
</dbReference>
<comment type="caution">
    <text evidence="10">The sequence shown here is derived from an EMBL/GenBank/DDBJ whole genome shotgun (WGS) entry which is preliminary data.</text>
</comment>
<dbReference type="PANTHER" id="PTHR45745">
    <property type="entry name" value="PHOSPHOMANNOMUTASE 45A"/>
    <property type="match status" value="1"/>
</dbReference>
<dbReference type="CDD" id="cd05799">
    <property type="entry name" value="PGM2"/>
    <property type="match status" value="1"/>
</dbReference>
<evidence type="ECO:0000313" key="10">
    <source>
        <dbReference type="EMBL" id="GFH51337.1"/>
    </source>
</evidence>
<dbReference type="PROSITE" id="PS00710">
    <property type="entry name" value="PGM_PMM"/>
    <property type="match status" value="1"/>
</dbReference>
<dbReference type="GO" id="GO:0008973">
    <property type="term" value="F:phosphopentomutase activity"/>
    <property type="evidence" value="ECO:0007669"/>
    <property type="project" value="TreeGrafter"/>
</dbReference>
<evidence type="ECO:0000313" key="11">
    <source>
        <dbReference type="Proteomes" id="UP001054902"/>
    </source>
</evidence>
<organism evidence="10 11">
    <name type="scientific">Chaetoceros tenuissimus</name>
    <dbReference type="NCBI Taxonomy" id="426638"/>
    <lineage>
        <taxon>Eukaryota</taxon>
        <taxon>Sar</taxon>
        <taxon>Stramenopiles</taxon>
        <taxon>Ochrophyta</taxon>
        <taxon>Bacillariophyta</taxon>
        <taxon>Coscinodiscophyceae</taxon>
        <taxon>Chaetocerotophycidae</taxon>
        <taxon>Chaetocerotales</taxon>
        <taxon>Chaetocerotaceae</taxon>
        <taxon>Chaetoceros</taxon>
    </lineage>
</organism>
<dbReference type="Proteomes" id="UP001054902">
    <property type="component" value="Unassembled WGS sequence"/>
</dbReference>
<comment type="similarity">
    <text evidence="2">Belongs to the phosphohexose mutase family.</text>
</comment>
<dbReference type="InterPro" id="IPR005846">
    <property type="entry name" value="A-D-PHexomutase_a/b/a-III"/>
</dbReference>
<evidence type="ECO:0000256" key="2">
    <source>
        <dbReference type="ARBA" id="ARBA00010231"/>
    </source>
</evidence>
<dbReference type="InterPro" id="IPR016066">
    <property type="entry name" value="A-D-PHexomutase_CS"/>
</dbReference>
<keyword evidence="11" id="KW-1185">Reference proteome</keyword>
<dbReference type="GO" id="GO:0005634">
    <property type="term" value="C:nucleus"/>
    <property type="evidence" value="ECO:0007669"/>
    <property type="project" value="TreeGrafter"/>
</dbReference>
<keyword evidence="6" id="KW-0413">Isomerase</keyword>